<evidence type="ECO:0000313" key="1">
    <source>
        <dbReference type="EMBL" id="GLB85487.1"/>
    </source>
</evidence>
<sequence length="279" mass="30269">MSLSCPGMKLARPDTFHPRIVLTGESQDAAGDDAGLVGALRIRGLHARWLPWDHPDTSAADLVILRAARDYVRRLDEFLAWTRAVPNLLNPPAVVAWNSNRRYLGRLTERDVPVVPGVRYAHGEAVRLAQGDHYFVGPAVGTGTRRFSDPSAVQAYVDQCDTDVWVQSAPAAPETVLVFLGGKPSHAFVTVGDALHQGEADFELWDAGAAALATAPGELLYARVHLVGNRVLGLGLIDPSLGWLRLDVETRGLAQRQFALAVESALERLGLGPFSHRRP</sequence>
<comment type="caution">
    <text evidence="2">The sequence shown here is derived from an EMBL/GenBank/DDBJ whole genome shotgun (WGS) entry which is preliminary data.</text>
</comment>
<dbReference type="AlphaFoldDB" id="A0A9P3Q6Y5"/>
<dbReference type="Proteomes" id="UP001165663">
    <property type="component" value="Unassembled WGS sequence"/>
</dbReference>
<dbReference type="InterPro" id="IPR053191">
    <property type="entry name" value="DcsG_Biosynth_Enzyme"/>
</dbReference>
<name>A0A9P3Q6Y5_9MYCO</name>
<gene>
    <name evidence="2" type="ORF">Mkiyose1413_26590</name>
    <name evidence="1" type="ORF">SRL2020028_47430</name>
</gene>
<evidence type="ECO:0008006" key="4">
    <source>
        <dbReference type="Google" id="ProtNLM"/>
    </source>
</evidence>
<proteinExistence type="predicted"/>
<organism evidence="2 3">
    <name type="scientific">Mycobacterium kiyosense</name>
    <dbReference type="NCBI Taxonomy" id="2871094"/>
    <lineage>
        <taxon>Bacteria</taxon>
        <taxon>Bacillati</taxon>
        <taxon>Actinomycetota</taxon>
        <taxon>Actinomycetes</taxon>
        <taxon>Mycobacteriales</taxon>
        <taxon>Mycobacteriaceae</taxon>
        <taxon>Mycobacterium</taxon>
    </lineage>
</organism>
<dbReference type="PANTHER" id="PTHR39217">
    <property type="match status" value="1"/>
</dbReference>
<dbReference type="PANTHER" id="PTHR39217:SF1">
    <property type="entry name" value="GLUTATHIONE SYNTHETASE"/>
    <property type="match status" value="1"/>
</dbReference>
<dbReference type="Proteomes" id="UP001064782">
    <property type="component" value="Unassembled WGS sequence"/>
</dbReference>
<protein>
    <recommendedName>
        <fullName evidence="4">ATP-grasp domain-containing protein</fullName>
    </recommendedName>
</protein>
<reference evidence="2" key="1">
    <citation type="submission" date="2022-08" db="EMBL/GenBank/DDBJ databases">
        <title>Mycobacterium kiyosense sp. nov., scotochromogenic slow-glowing species isolated from respiratory specimens.</title>
        <authorList>
            <person name="Fukano H."/>
            <person name="Kazumi Y."/>
            <person name="Sakagami N."/>
            <person name="Ato M."/>
            <person name="Mitarai S."/>
            <person name="Hoshino Y."/>
        </authorList>
    </citation>
    <scope>NUCLEOTIDE SEQUENCE</scope>
    <source>
        <strain evidence="2">1413</strain>
        <strain evidence="1">SRL2020-028</strain>
    </source>
</reference>
<evidence type="ECO:0000313" key="3">
    <source>
        <dbReference type="Proteomes" id="UP001064782"/>
    </source>
</evidence>
<dbReference type="EMBL" id="BRZI01000017">
    <property type="protein sequence ID" value="GLD30776.1"/>
    <property type="molecule type" value="Genomic_DNA"/>
</dbReference>
<dbReference type="EMBL" id="BRXE01000087">
    <property type="protein sequence ID" value="GLB85487.1"/>
    <property type="molecule type" value="Genomic_DNA"/>
</dbReference>
<keyword evidence="3" id="KW-1185">Reference proteome</keyword>
<accession>A0A9P3Q6Y5</accession>
<evidence type="ECO:0000313" key="2">
    <source>
        <dbReference type="EMBL" id="GLD30776.1"/>
    </source>
</evidence>